<keyword evidence="3" id="KW-1185">Reference proteome</keyword>
<sequence length="234" mass="26074">MEVQEMIEVVLNENLNSDALTKLIRGDHGSILKKLKLKVIFLCGLSAQDLEFGNLSVSPSTLNSKNKTPVTTPCHLRSLTLGRRQNDAIQRKPKSASHSILSQRIAIRASLQKNIKLMLTPELFREDTSEPFNLDAPFRQRRQLQAADLGKSGVPSFGITNSSRTKIMREFAQYRSKQFEATTPISKTVGASLTQTTPVSAIKRRCTPKSLFGSLTNPDIEMSESSEDRQSRDN</sequence>
<evidence type="ECO:0000256" key="1">
    <source>
        <dbReference type="SAM" id="MobiDB-lite"/>
    </source>
</evidence>
<dbReference type="AlphaFoldDB" id="A0A226E3L7"/>
<name>A0A226E3L7_FOLCA</name>
<reference evidence="2 3" key="1">
    <citation type="submission" date="2015-12" db="EMBL/GenBank/DDBJ databases">
        <title>The genome of Folsomia candida.</title>
        <authorList>
            <person name="Faddeeva A."/>
            <person name="Derks M.F."/>
            <person name="Anvar Y."/>
            <person name="Smit S."/>
            <person name="Van Straalen N."/>
            <person name="Roelofs D."/>
        </authorList>
    </citation>
    <scope>NUCLEOTIDE SEQUENCE [LARGE SCALE GENOMIC DNA]</scope>
    <source>
        <strain evidence="2 3">VU population</strain>
        <tissue evidence="2">Whole body</tissue>
    </source>
</reference>
<comment type="caution">
    <text evidence="2">The sequence shown here is derived from an EMBL/GenBank/DDBJ whole genome shotgun (WGS) entry which is preliminary data.</text>
</comment>
<evidence type="ECO:0000313" key="3">
    <source>
        <dbReference type="Proteomes" id="UP000198287"/>
    </source>
</evidence>
<dbReference type="Proteomes" id="UP000198287">
    <property type="component" value="Unassembled WGS sequence"/>
</dbReference>
<proteinExistence type="predicted"/>
<dbReference type="EMBL" id="LNIX01000007">
    <property type="protein sequence ID" value="OXA51614.1"/>
    <property type="molecule type" value="Genomic_DNA"/>
</dbReference>
<organism evidence="2 3">
    <name type="scientific">Folsomia candida</name>
    <name type="common">Springtail</name>
    <dbReference type="NCBI Taxonomy" id="158441"/>
    <lineage>
        <taxon>Eukaryota</taxon>
        <taxon>Metazoa</taxon>
        <taxon>Ecdysozoa</taxon>
        <taxon>Arthropoda</taxon>
        <taxon>Hexapoda</taxon>
        <taxon>Collembola</taxon>
        <taxon>Entomobryomorpha</taxon>
        <taxon>Isotomoidea</taxon>
        <taxon>Isotomidae</taxon>
        <taxon>Proisotominae</taxon>
        <taxon>Folsomia</taxon>
    </lineage>
</organism>
<accession>A0A226E3L7</accession>
<feature type="region of interest" description="Disordered" evidence="1">
    <location>
        <begin position="208"/>
        <end position="234"/>
    </location>
</feature>
<gene>
    <name evidence="2" type="ORF">Fcan01_13477</name>
</gene>
<protein>
    <submittedName>
        <fullName evidence="2">Uncharacterized protein</fullName>
    </submittedName>
</protein>
<evidence type="ECO:0000313" key="2">
    <source>
        <dbReference type="EMBL" id="OXA51614.1"/>
    </source>
</evidence>